<evidence type="ECO:0000256" key="3">
    <source>
        <dbReference type="ARBA" id="ARBA00022980"/>
    </source>
</evidence>
<keyword evidence="1" id="KW-0699">rRNA-binding</keyword>
<dbReference type="Proteomes" id="UP000034407">
    <property type="component" value="Unassembled WGS sequence"/>
</dbReference>
<evidence type="ECO:0000313" key="7">
    <source>
        <dbReference type="EMBL" id="KKY01477.1"/>
    </source>
</evidence>
<dbReference type="Gene3D" id="2.170.120.20">
    <property type="entry name" value="Ribosomal protein L25, beta domain"/>
    <property type="match status" value="1"/>
</dbReference>
<sequence>METINVQKRNFNLKAKKMRRLGLVPGNVFGKSLKDPISIQMEESVARRLIRLNREGSKVVMNIEGQTMPVQIKEKSMNRVNDEILNISFQALSANEKVNSVIHIIVVNDAKIQGVVEKMQLEIPYTSLPKHMIDTITIDVDGMKAGNVITVGEIPELQSDKIELQVDPENIVLRISEKQNNALEAVEG</sequence>
<reference evidence="7 8" key="1">
    <citation type="submission" date="2015-04" db="EMBL/GenBank/DDBJ databases">
        <title>Microcin producing Clostridium sp. JC272T.</title>
        <authorList>
            <person name="Jyothsna T."/>
            <person name="Sasikala C."/>
            <person name="Ramana C."/>
        </authorList>
    </citation>
    <scope>NUCLEOTIDE SEQUENCE [LARGE SCALE GENOMIC DNA]</scope>
    <source>
        <strain evidence="7 8">JC272</strain>
    </source>
</reference>
<dbReference type="GO" id="GO:0006412">
    <property type="term" value="P:translation"/>
    <property type="evidence" value="ECO:0007669"/>
    <property type="project" value="InterPro"/>
</dbReference>
<evidence type="ECO:0000256" key="4">
    <source>
        <dbReference type="ARBA" id="ARBA00023274"/>
    </source>
</evidence>
<keyword evidence="2" id="KW-0694">RNA-binding</keyword>
<dbReference type="PATRIC" id="fig|1629550.3.peg.1157"/>
<organism evidence="7 8">
    <name type="scientific">Paraclostridium benzoelyticum</name>
    <dbReference type="NCBI Taxonomy" id="1629550"/>
    <lineage>
        <taxon>Bacteria</taxon>
        <taxon>Bacillati</taxon>
        <taxon>Bacillota</taxon>
        <taxon>Clostridia</taxon>
        <taxon>Peptostreptococcales</taxon>
        <taxon>Peptostreptococcaceae</taxon>
        <taxon>Paraclostridium</taxon>
    </lineage>
</organism>
<dbReference type="InterPro" id="IPR029751">
    <property type="entry name" value="Ribosomal_L25_dom"/>
</dbReference>
<dbReference type="InterPro" id="IPR011035">
    <property type="entry name" value="Ribosomal_bL25/Gln-tRNA_synth"/>
</dbReference>
<accession>A0A0M3DJD6</accession>
<comment type="caution">
    <text evidence="7">The sequence shown here is derived from an EMBL/GenBank/DDBJ whole genome shotgun (WGS) entry which is preliminary data.</text>
</comment>
<keyword evidence="8" id="KW-1185">Reference proteome</keyword>
<proteinExistence type="predicted"/>
<evidence type="ECO:0000259" key="6">
    <source>
        <dbReference type="Pfam" id="PF14693"/>
    </source>
</evidence>
<dbReference type="InterPro" id="IPR020057">
    <property type="entry name" value="Ribosomal_bL25_b-dom"/>
</dbReference>
<keyword evidence="4" id="KW-0687">Ribonucleoprotein</keyword>
<dbReference type="Gene3D" id="2.40.240.10">
    <property type="entry name" value="Ribosomal Protein L25, Chain P"/>
    <property type="match status" value="1"/>
</dbReference>
<keyword evidence="3" id="KW-0689">Ribosomal protein</keyword>
<dbReference type="GO" id="GO:0008097">
    <property type="term" value="F:5S rRNA binding"/>
    <property type="evidence" value="ECO:0007669"/>
    <property type="project" value="TreeGrafter"/>
</dbReference>
<dbReference type="Pfam" id="PF01386">
    <property type="entry name" value="Ribosomal_L25p"/>
    <property type="match status" value="1"/>
</dbReference>
<dbReference type="InterPro" id="IPR020930">
    <property type="entry name" value="Ribosomal_uL5_bac-type"/>
</dbReference>
<dbReference type="GO" id="GO:0022625">
    <property type="term" value="C:cytosolic large ribosomal subunit"/>
    <property type="evidence" value="ECO:0007669"/>
    <property type="project" value="TreeGrafter"/>
</dbReference>
<dbReference type="Pfam" id="PF14693">
    <property type="entry name" value="Ribosomal_TL5_C"/>
    <property type="match status" value="1"/>
</dbReference>
<name>A0A0M3DJD6_9FIRM</name>
<dbReference type="SUPFAM" id="SSF50715">
    <property type="entry name" value="Ribosomal protein L25-like"/>
    <property type="match status" value="1"/>
</dbReference>
<evidence type="ECO:0000259" key="5">
    <source>
        <dbReference type="Pfam" id="PF01386"/>
    </source>
</evidence>
<dbReference type="InterPro" id="IPR020056">
    <property type="entry name" value="Rbsml_bL25/Gln-tRNA_synth_N"/>
</dbReference>
<dbReference type="CDD" id="cd00495">
    <property type="entry name" value="Ribosomal_L25_TL5_CTC"/>
    <property type="match status" value="1"/>
</dbReference>
<gene>
    <name evidence="7" type="ORF">VN21_08605</name>
</gene>
<dbReference type="RefSeq" id="WP_046822884.1">
    <property type="nucleotide sequence ID" value="NZ_LBBT01000184.1"/>
</dbReference>
<dbReference type="PANTHER" id="PTHR33284">
    <property type="entry name" value="RIBOSOMAL PROTEIN L25/GLN-TRNA SYNTHETASE, ANTI-CODON-BINDING DOMAIN-CONTAINING PROTEIN"/>
    <property type="match status" value="1"/>
</dbReference>
<evidence type="ECO:0000313" key="8">
    <source>
        <dbReference type="Proteomes" id="UP000034407"/>
    </source>
</evidence>
<protein>
    <submittedName>
        <fullName evidence="7">5S rRNA E-loop-binding protein</fullName>
    </submittedName>
</protein>
<evidence type="ECO:0000256" key="2">
    <source>
        <dbReference type="ARBA" id="ARBA00022884"/>
    </source>
</evidence>
<dbReference type="GO" id="GO:0003735">
    <property type="term" value="F:structural constituent of ribosome"/>
    <property type="evidence" value="ECO:0007669"/>
    <property type="project" value="InterPro"/>
</dbReference>
<dbReference type="EMBL" id="LBBT01000184">
    <property type="protein sequence ID" value="KKY01477.1"/>
    <property type="molecule type" value="Genomic_DNA"/>
</dbReference>
<dbReference type="OrthoDB" id="9790002at2"/>
<dbReference type="InterPro" id="IPR037121">
    <property type="entry name" value="Ribosomal_bL25_C"/>
</dbReference>
<feature type="domain" description="Large ribosomal subunit protein bL25 L25" evidence="5">
    <location>
        <begin position="4"/>
        <end position="89"/>
    </location>
</feature>
<feature type="domain" description="Large ribosomal subunit protein bL25 beta" evidence="6">
    <location>
        <begin position="97"/>
        <end position="178"/>
    </location>
</feature>
<dbReference type="PANTHER" id="PTHR33284:SF1">
    <property type="entry name" value="RIBOSOMAL PROTEIN L25_GLN-TRNA SYNTHETASE, ANTI-CODON-BINDING DOMAIN-CONTAINING PROTEIN"/>
    <property type="match status" value="1"/>
</dbReference>
<evidence type="ECO:0000256" key="1">
    <source>
        <dbReference type="ARBA" id="ARBA00022730"/>
    </source>
</evidence>
<dbReference type="AlphaFoldDB" id="A0A0M3DJD6"/>